<comment type="caution">
    <text evidence="2">The sequence shown here is derived from an EMBL/GenBank/DDBJ whole genome shotgun (WGS) entry which is preliminary data.</text>
</comment>
<dbReference type="Proteomes" id="UP001203687">
    <property type="component" value="Unassembled WGS sequence"/>
</dbReference>
<reference evidence="2" key="1">
    <citation type="submission" date="2022-04" db="EMBL/GenBank/DDBJ databases">
        <authorList>
            <person name="Ren T."/>
        </authorList>
    </citation>
    <scope>NUCLEOTIDE SEQUENCE</scope>
    <source>
        <strain evidence="2">F63249</strain>
    </source>
</reference>
<evidence type="ECO:0000256" key="1">
    <source>
        <dbReference type="SAM" id="Phobius"/>
    </source>
</evidence>
<dbReference type="RefSeq" id="WP_248412129.1">
    <property type="nucleotide sequence ID" value="NZ_JALPQF010000003.1"/>
</dbReference>
<proteinExistence type="predicted"/>
<keyword evidence="1" id="KW-0472">Membrane</keyword>
<feature type="transmembrane region" description="Helical" evidence="1">
    <location>
        <begin position="40"/>
        <end position="57"/>
    </location>
</feature>
<organism evidence="2 3">
    <name type="scientific">Psychroserpens algicola</name>
    <dbReference type="NCBI Taxonomy" id="1719034"/>
    <lineage>
        <taxon>Bacteria</taxon>
        <taxon>Pseudomonadati</taxon>
        <taxon>Bacteroidota</taxon>
        <taxon>Flavobacteriia</taxon>
        <taxon>Flavobacteriales</taxon>
        <taxon>Flavobacteriaceae</taxon>
        <taxon>Psychroserpens</taxon>
    </lineage>
</organism>
<feature type="transmembrane region" description="Helical" evidence="1">
    <location>
        <begin position="12"/>
        <end position="34"/>
    </location>
</feature>
<evidence type="ECO:0000313" key="3">
    <source>
        <dbReference type="Proteomes" id="UP001203687"/>
    </source>
</evidence>
<sequence>MNIKLFPITNVLMPRFVSYILIVIGGIIAIYAQAEADQNQYILIAGIAVLMIGIYSVSRRIPSKKDQEEEL</sequence>
<name>A0ABT0H681_9FLAO</name>
<gene>
    <name evidence="2" type="ORF">MUY34_04630</name>
</gene>
<protein>
    <recommendedName>
        <fullName evidence="4">LPXTG-motif cell wall anchor domain-containing protein</fullName>
    </recommendedName>
</protein>
<keyword evidence="1" id="KW-1133">Transmembrane helix</keyword>
<evidence type="ECO:0008006" key="4">
    <source>
        <dbReference type="Google" id="ProtNLM"/>
    </source>
</evidence>
<keyword evidence="1" id="KW-0812">Transmembrane</keyword>
<accession>A0ABT0H681</accession>
<dbReference type="EMBL" id="JALPQF010000003">
    <property type="protein sequence ID" value="MCK8479894.1"/>
    <property type="molecule type" value="Genomic_DNA"/>
</dbReference>
<evidence type="ECO:0000313" key="2">
    <source>
        <dbReference type="EMBL" id="MCK8479894.1"/>
    </source>
</evidence>
<keyword evidence="3" id="KW-1185">Reference proteome</keyword>